<dbReference type="FunFam" id="3.40.1010.10:FF:000004">
    <property type="entry name" value="Putative diphthine synthase"/>
    <property type="match status" value="1"/>
</dbReference>
<accession>A0A364N8M1</accession>
<feature type="region of interest" description="Disordered" evidence="11">
    <location>
        <begin position="298"/>
        <end position="326"/>
    </location>
</feature>
<keyword evidence="7" id="KW-0949">S-adenosyl-L-methionine</keyword>
<dbReference type="SUPFAM" id="SSF53790">
    <property type="entry name" value="Tetrapyrrole methylase"/>
    <property type="match status" value="1"/>
</dbReference>
<dbReference type="InterPro" id="IPR012341">
    <property type="entry name" value="6hp_glycosidase-like_sf"/>
</dbReference>
<dbReference type="NCBIfam" id="TIGR00522">
    <property type="entry name" value="dph5"/>
    <property type="match status" value="1"/>
</dbReference>
<evidence type="ECO:0000256" key="6">
    <source>
        <dbReference type="ARBA" id="ARBA00022679"/>
    </source>
</evidence>
<evidence type="ECO:0000259" key="13">
    <source>
        <dbReference type="Pfam" id="PF00723"/>
    </source>
</evidence>
<proteinExistence type="inferred from homology"/>
<dbReference type="OrthoDB" id="406733at2759"/>
<feature type="domain" description="Trehalase-like N-terminal" evidence="14">
    <location>
        <begin position="330"/>
        <end position="425"/>
    </location>
</feature>
<dbReference type="Gene3D" id="3.30.950.10">
    <property type="entry name" value="Methyltransferase, Cobalt-precorrin-4 Transmethylase, Domain 2"/>
    <property type="match status" value="1"/>
</dbReference>
<dbReference type="InterPro" id="IPR035996">
    <property type="entry name" value="4pyrrol_Methylase_sf"/>
</dbReference>
<dbReference type="Gene3D" id="1.50.10.10">
    <property type="match status" value="1"/>
</dbReference>
<dbReference type="InterPro" id="IPR014776">
    <property type="entry name" value="4pyrrole_Mease_sub2"/>
</dbReference>
<evidence type="ECO:0000256" key="10">
    <source>
        <dbReference type="ARBA" id="ARBA00081951"/>
    </source>
</evidence>
<dbReference type="InterPro" id="IPR014777">
    <property type="entry name" value="4pyrrole_Mease_sub1"/>
</dbReference>
<evidence type="ECO:0000256" key="11">
    <source>
        <dbReference type="SAM" id="MobiDB-lite"/>
    </source>
</evidence>
<dbReference type="GO" id="GO:0017183">
    <property type="term" value="P:protein histidyl modification to diphthamide"/>
    <property type="evidence" value="ECO:0007669"/>
    <property type="project" value="UniProtKB-UniPathway"/>
</dbReference>
<comment type="similarity">
    <text evidence="3">Belongs to the diphthine synthase family.</text>
</comment>
<dbReference type="GO" id="GO:0032259">
    <property type="term" value="P:methylation"/>
    <property type="evidence" value="ECO:0007669"/>
    <property type="project" value="UniProtKB-KW"/>
</dbReference>
<dbReference type="Gene3D" id="3.40.1010.10">
    <property type="entry name" value="Cobalt-precorrin-4 Transmethylase, Domain 1"/>
    <property type="match status" value="1"/>
</dbReference>
<dbReference type="InterPro" id="IPR011613">
    <property type="entry name" value="GH15-like"/>
</dbReference>
<dbReference type="Pfam" id="PF19291">
    <property type="entry name" value="TREH_N"/>
    <property type="match status" value="1"/>
</dbReference>
<feature type="domain" description="Tetrapyrrole methylase" evidence="12">
    <location>
        <begin position="1"/>
        <end position="237"/>
    </location>
</feature>
<evidence type="ECO:0000256" key="3">
    <source>
        <dbReference type="ARBA" id="ARBA00006729"/>
    </source>
</evidence>
<reference evidence="16" key="1">
    <citation type="submission" date="2018-05" db="EMBL/GenBank/DDBJ databases">
        <title>Draft genome sequence of Stemphylium lycopersici strain CIDEFI 213.</title>
        <authorList>
            <person name="Medina R."/>
            <person name="Franco M.E.E."/>
            <person name="Lucentini C.G."/>
            <person name="Saparrat M.C.N."/>
            <person name="Balatti P.A."/>
        </authorList>
    </citation>
    <scope>NUCLEOTIDE SEQUENCE [LARGE SCALE GENOMIC DNA]</scope>
    <source>
        <strain evidence="16">CIDEFI 213</strain>
    </source>
</reference>
<evidence type="ECO:0000256" key="2">
    <source>
        <dbReference type="ARBA" id="ARBA00005156"/>
    </source>
</evidence>
<dbReference type="PANTHER" id="PTHR31616:SF0">
    <property type="entry name" value="GLUCAN 1,4-ALPHA-GLUCOSIDASE"/>
    <property type="match status" value="1"/>
</dbReference>
<dbReference type="EMBL" id="QGDH01000034">
    <property type="protein sequence ID" value="RAR13513.1"/>
    <property type="molecule type" value="Genomic_DNA"/>
</dbReference>
<dbReference type="FunFam" id="3.30.950.10:FF:000004">
    <property type="entry name" value="Diphthine synthase putative"/>
    <property type="match status" value="1"/>
</dbReference>
<dbReference type="PANTHER" id="PTHR31616">
    <property type="entry name" value="TREHALASE"/>
    <property type="match status" value="1"/>
</dbReference>
<comment type="catalytic activity">
    <reaction evidence="8">
        <text>2-[(3S)-amino-3-carboxypropyl]-L-histidyl-[translation elongation factor 2] + 4 S-adenosyl-L-methionine = diphthine methyl ester-[translation elongation factor 2] + 4 S-adenosyl-L-homocysteine + 3 H(+)</text>
        <dbReference type="Rhea" id="RHEA:42652"/>
        <dbReference type="Rhea" id="RHEA-COMP:9749"/>
        <dbReference type="Rhea" id="RHEA-COMP:10173"/>
        <dbReference type="ChEBI" id="CHEBI:15378"/>
        <dbReference type="ChEBI" id="CHEBI:57856"/>
        <dbReference type="ChEBI" id="CHEBI:59789"/>
        <dbReference type="ChEBI" id="CHEBI:73995"/>
        <dbReference type="ChEBI" id="CHEBI:79005"/>
        <dbReference type="EC" id="2.1.1.314"/>
    </reaction>
</comment>
<evidence type="ECO:0000313" key="15">
    <source>
        <dbReference type="EMBL" id="RAR13513.1"/>
    </source>
</evidence>
<keyword evidence="15" id="KW-0378">Hydrolase</keyword>
<dbReference type="GO" id="GO:0141133">
    <property type="term" value="F:diphthine methyl ester synthase activity"/>
    <property type="evidence" value="ECO:0007669"/>
    <property type="project" value="UniProtKB-EC"/>
</dbReference>
<sequence>MLYLVGLGLADEKDITVKGLEVVKKAERVYLEAYTAVLLVEKDVLEAFYGREVIIADREMVESSSDDILKDADKVDVAFLVVGDPFGATTHTDLVLRARELSIPTRSIPNASILTSIGTTGLQLYNFGQTVSMVFFLDNWKPASFYDRIKENVSIGLHTLVLLDIKVKEQSIENMARGRLIYEPPRYMTVAQCAQQMLEIEEDVKQEGAYTKDSLAVGVARVGAEDQQIVAGTLAQLCEADLGKPLHSLVLLGKRTHDLERDFLEEFAVDKESFKESAAPHPPIATLFYSGTELYRERSDKEEKMQNPTSYSDGPSSRRSSSRRTANGYMPIEDYGLIGNMRTCAMVAMDGGIDYMCWPYFDSPSVFCRILDKEKGGHFTIGPASDELCTTKQQYLPASNILQTRYLKEEGVMNVVDFFPRPDDKSWDAQYHANVIASEHTGNVPERSDLKKWLVRRVECMRGNVEVSCEVFPAFNYAQDKHTTEIADLGKTSQGHCLQRVTFRSKDLALELNTTIDCGDELEKSYPKVIFEKSPNSQNLGDGVTATFTLTEGQAFSFILRDTEDHSPDVIETEQVAELQKNTHKYWARWIQQSKYVGRWEEVVTRSLLLLKMLTFEPSGAIVAAPTFSLPEDFGGSRNWDYRYSWVRDASFTIYILLRMGFSHEAEAYISYIFQRVKEAKARHGALPIMFSIHGSTDLPELELPHMEGYRASQPVRIGNGAAFHVQLDIYGELMDGIYLANRFGRPVSYDQWLTIRDIAEYVCTIWKEPDMSIWEVRGKKQNFVYSKIMLWVALDRALRLADKRSFPCPHRTEWYRVRDEICEEIMEKGYNSELECFIQSYESYGILDSAVLIAPLVFFISPTDPRFLKTLDRILKPPEKGGLTSTGLVYRYNHALSDDGVGGQEGSFSMCTFWLVEALTRAGAYDEKHLLQAVTIFENMLSFGNHLHIFSEEIARSGEQLGNTPQAFSHLALISAAFNLNKTLSSRQSSFNNASQSATQPPPLIIMSLSSSSSYSASNLSVIDEKSEMPAPPTELLVRDFGWPSVSPRYRGDHTPESNPDWDHDPLECEKAKQEAFEKMERSYALYMANLGKRVPVQKKKAAWARFLPWVR</sequence>
<evidence type="ECO:0000256" key="7">
    <source>
        <dbReference type="ARBA" id="ARBA00022691"/>
    </source>
</evidence>
<evidence type="ECO:0000256" key="4">
    <source>
        <dbReference type="ARBA" id="ARBA00011927"/>
    </source>
</evidence>
<dbReference type="GO" id="GO:0004553">
    <property type="term" value="F:hydrolase activity, hydrolyzing O-glycosyl compounds"/>
    <property type="evidence" value="ECO:0007669"/>
    <property type="project" value="TreeGrafter"/>
</dbReference>
<dbReference type="CDD" id="cd11647">
    <property type="entry name" value="DHP5_DphB"/>
    <property type="match status" value="1"/>
</dbReference>
<dbReference type="Proteomes" id="UP000249619">
    <property type="component" value="Unassembled WGS sequence"/>
</dbReference>
<evidence type="ECO:0000256" key="9">
    <source>
        <dbReference type="ARBA" id="ARBA00072033"/>
    </source>
</evidence>
<keyword evidence="6 15" id="KW-0808">Transferase</keyword>
<dbReference type="InterPro" id="IPR008928">
    <property type="entry name" value="6-hairpin_glycosidase_sf"/>
</dbReference>
<evidence type="ECO:0000259" key="14">
    <source>
        <dbReference type="Pfam" id="PF19291"/>
    </source>
</evidence>
<keyword evidence="5 15" id="KW-0489">Methyltransferase</keyword>
<feature type="compositionally biased region" description="Polar residues" evidence="11">
    <location>
        <begin position="306"/>
        <end position="315"/>
    </location>
</feature>
<dbReference type="Pfam" id="PF00590">
    <property type="entry name" value="TP_methylase"/>
    <property type="match status" value="1"/>
</dbReference>
<feature type="domain" description="GH15-like" evidence="13">
    <location>
        <begin position="602"/>
        <end position="978"/>
    </location>
</feature>
<protein>
    <recommendedName>
        <fullName evidence="9">Diphthine methyl ester synthase</fullName>
        <ecNumber evidence="4">2.1.1.314</ecNumber>
    </recommendedName>
    <alternativeName>
        <fullName evidence="10">Diphthamide biosynthesis methyltransferase</fullName>
    </alternativeName>
</protein>
<evidence type="ECO:0000259" key="12">
    <source>
        <dbReference type="Pfam" id="PF00590"/>
    </source>
</evidence>
<dbReference type="InterPro" id="IPR000878">
    <property type="entry name" value="4pyrrol_Mease"/>
</dbReference>
<evidence type="ECO:0000256" key="1">
    <source>
        <dbReference type="ARBA" id="ARBA00004006"/>
    </source>
</evidence>
<comment type="pathway">
    <text evidence="2">Protein modification; peptidyl-diphthamide biosynthesis.</text>
</comment>
<dbReference type="InterPro" id="IPR004551">
    <property type="entry name" value="Dphthn_synthase"/>
</dbReference>
<dbReference type="GO" id="GO:0005975">
    <property type="term" value="P:carbohydrate metabolic process"/>
    <property type="evidence" value="ECO:0007669"/>
    <property type="project" value="InterPro"/>
</dbReference>
<dbReference type="AlphaFoldDB" id="A0A364N8M1"/>
<dbReference type="SUPFAM" id="SSF48208">
    <property type="entry name" value="Six-hairpin glycosidases"/>
    <property type="match status" value="1"/>
</dbReference>
<evidence type="ECO:0000256" key="5">
    <source>
        <dbReference type="ARBA" id="ARBA00022603"/>
    </source>
</evidence>
<evidence type="ECO:0000256" key="8">
    <source>
        <dbReference type="ARBA" id="ARBA00048752"/>
    </source>
</evidence>
<keyword evidence="16" id="KW-1185">Reference proteome</keyword>
<comment type="caution">
    <text evidence="15">The sequence shown here is derived from an EMBL/GenBank/DDBJ whole genome shotgun (WGS) entry which is preliminary data.</text>
</comment>
<gene>
    <name evidence="15" type="ORF">DDE83_003112</name>
</gene>
<dbReference type="EC" id="2.1.1.314" evidence="4"/>
<dbReference type="HAMAP" id="MF_01084">
    <property type="entry name" value="Diphthine_synth"/>
    <property type="match status" value="1"/>
</dbReference>
<evidence type="ECO:0000313" key="16">
    <source>
        <dbReference type="Proteomes" id="UP000249619"/>
    </source>
</evidence>
<dbReference type="InterPro" id="IPR045582">
    <property type="entry name" value="Trehalase-like_N"/>
</dbReference>
<organism evidence="15 16">
    <name type="scientific">Stemphylium lycopersici</name>
    <name type="common">Tomato gray leaf spot disease fungus</name>
    <name type="synonym">Thyrospora lycopersici</name>
    <dbReference type="NCBI Taxonomy" id="183478"/>
    <lineage>
        <taxon>Eukaryota</taxon>
        <taxon>Fungi</taxon>
        <taxon>Dikarya</taxon>
        <taxon>Ascomycota</taxon>
        <taxon>Pezizomycotina</taxon>
        <taxon>Dothideomycetes</taxon>
        <taxon>Pleosporomycetidae</taxon>
        <taxon>Pleosporales</taxon>
        <taxon>Pleosporineae</taxon>
        <taxon>Pleosporaceae</taxon>
        <taxon>Stemphylium</taxon>
    </lineage>
</organism>
<dbReference type="Pfam" id="PF00723">
    <property type="entry name" value="Glyco_hydro_15"/>
    <property type="match status" value="1"/>
</dbReference>
<name>A0A364N8M1_STELY</name>
<comment type="function">
    <text evidence="1">S-adenosyl-L-methionine-dependent methyltransferase that catalyzes four methylations of the modified target histidine residue in translation elongation factor 2 (EF-2), to form an intermediate called diphthine methyl ester. The four successive methylation reactions represent the second step of diphthamide biosynthesis.</text>
</comment>
<dbReference type="UniPathway" id="UPA00559"/>